<evidence type="ECO:0000256" key="1">
    <source>
        <dbReference type="SAM" id="Phobius"/>
    </source>
</evidence>
<dbReference type="OrthoDB" id="2576477at2759"/>
<feature type="transmembrane region" description="Helical" evidence="1">
    <location>
        <begin position="79"/>
        <end position="104"/>
    </location>
</feature>
<gene>
    <name evidence="2" type="ORF">BD410DRAFT_814112</name>
</gene>
<feature type="transmembrane region" description="Helical" evidence="1">
    <location>
        <begin position="202"/>
        <end position="224"/>
    </location>
</feature>
<evidence type="ECO:0000313" key="3">
    <source>
        <dbReference type="Proteomes" id="UP000294933"/>
    </source>
</evidence>
<dbReference type="VEuPathDB" id="FungiDB:BD410DRAFT_814112"/>
<proteinExistence type="predicted"/>
<organism evidence="2 3">
    <name type="scientific">Rickenella mellea</name>
    <dbReference type="NCBI Taxonomy" id="50990"/>
    <lineage>
        <taxon>Eukaryota</taxon>
        <taxon>Fungi</taxon>
        <taxon>Dikarya</taxon>
        <taxon>Basidiomycota</taxon>
        <taxon>Agaricomycotina</taxon>
        <taxon>Agaricomycetes</taxon>
        <taxon>Hymenochaetales</taxon>
        <taxon>Rickenellaceae</taxon>
        <taxon>Rickenella</taxon>
    </lineage>
</organism>
<evidence type="ECO:0008006" key="4">
    <source>
        <dbReference type="Google" id="ProtNLM"/>
    </source>
</evidence>
<keyword evidence="1" id="KW-1133">Transmembrane helix</keyword>
<dbReference type="AlphaFoldDB" id="A0A4Y7QAJ8"/>
<reference evidence="2 3" key="1">
    <citation type="submission" date="2018-06" db="EMBL/GenBank/DDBJ databases">
        <title>A transcriptomic atlas of mushroom development highlights an independent origin of complex multicellularity.</title>
        <authorList>
            <consortium name="DOE Joint Genome Institute"/>
            <person name="Krizsan K."/>
            <person name="Almasi E."/>
            <person name="Merenyi Z."/>
            <person name="Sahu N."/>
            <person name="Viragh M."/>
            <person name="Koszo T."/>
            <person name="Mondo S."/>
            <person name="Kiss B."/>
            <person name="Balint B."/>
            <person name="Kues U."/>
            <person name="Barry K."/>
            <person name="Hegedus J.C."/>
            <person name="Henrissat B."/>
            <person name="Johnson J."/>
            <person name="Lipzen A."/>
            <person name="Ohm R."/>
            <person name="Nagy I."/>
            <person name="Pangilinan J."/>
            <person name="Yan J."/>
            <person name="Xiong Y."/>
            <person name="Grigoriev I.V."/>
            <person name="Hibbett D.S."/>
            <person name="Nagy L.G."/>
        </authorList>
    </citation>
    <scope>NUCLEOTIDE SEQUENCE [LARGE SCALE GENOMIC DNA]</scope>
    <source>
        <strain evidence="2 3">SZMC22713</strain>
    </source>
</reference>
<feature type="transmembrane region" description="Helical" evidence="1">
    <location>
        <begin position="110"/>
        <end position="127"/>
    </location>
</feature>
<accession>A0A4Y7QAJ8</accession>
<dbReference type="Proteomes" id="UP000294933">
    <property type="component" value="Unassembled WGS sequence"/>
</dbReference>
<name>A0A4Y7QAJ8_9AGAM</name>
<protein>
    <recommendedName>
        <fullName evidence="4">Sensor domain-containing protein</fullName>
    </recommendedName>
</protein>
<keyword evidence="3" id="KW-1185">Reference proteome</keyword>
<sequence>MDDGDENTPLLLRSRQRTVSHSTVISAHSIAHNVISLFQSESEPEIAVAQDEETVHSAVNTPFSRRLRRYFRPMWKAEYYGPLFHLVLVNFPYALMAFLCLFVGTLTGTTLLIALPLGAVICWFNLIGARSFARGELALQAHFHGPLTIQTPNPPMPIFTRRVIGDPSPSGNESGQQEAVNESSFLRNTYAMFTDPTSYQALFYFLVIKPSITLFLTLALWVAVPVSFALIIPAPAALRAISRIGIWQATIAVEGLSRPRL</sequence>
<keyword evidence="1" id="KW-0472">Membrane</keyword>
<evidence type="ECO:0000313" key="2">
    <source>
        <dbReference type="EMBL" id="TDL24301.1"/>
    </source>
</evidence>
<keyword evidence="1" id="KW-0812">Transmembrane</keyword>
<dbReference type="EMBL" id="ML170167">
    <property type="protein sequence ID" value="TDL24301.1"/>
    <property type="molecule type" value="Genomic_DNA"/>
</dbReference>